<evidence type="ECO:0000256" key="4">
    <source>
        <dbReference type="ARBA" id="ARBA00048267"/>
    </source>
</evidence>
<dbReference type="PANTHER" id="PTHR42872">
    <property type="entry name" value="PROTEIN-GLUTAMATE METHYLESTERASE/PROTEIN-GLUTAMINE GLUTAMINASE"/>
    <property type="match status" value="1"/>
</dbReference>
<comment type="domain">
    <text evidence="5">Contains a C-terminal catalytic domain, and an N-terminal region which modulates catalytic activity.</text>
</comment>
<dbReference type="GO" id="GO:0008984">
    <property type="term" value="F:protein-glutamate methylesterase activity"/>
    <property type="evidence" value="ECO:0007669"/>
    <property type="project" value="UniProtKB-UniRule"/>
</dbReference>
<evidence type="ECO:0000256" key="1">
    <source>
        <dbReference type="ARBA" id="ARBA00022490"/>
    </source>
</evidence>
<keyword evidence="1 5" id="KW-0963">Cytoplasm</keyword>
<feature type="domain" description="Response regulatory" evidence="9">
    <location>
        <begin position="1"/>
        <end position="117"/>
    </location>
</feature>
<proteinExistence type="inferred from homology"/>
<dbReference type="Pfam" id="PF00072">
    <property type="entry name" value="Response_reg"/>
    <property type="match status" value="1"/>
</dbReference>
<evidence type="ECO:0000256" key="5">
    <source>
        <dbReference type="HAMAP-Rule" id="MF_00099"/>
    </source>
</evidence>
<gene>
    <name evidence="5" type="primary">cheB</name>
    <name evidence="11" type="ORF">IHV25_03605</name>
</gene>
<dbReference type="InterPro" id="IPR035909">
    <property type="entry name" value="CheB_C"/>
</dbReference>
<dbReference type="CDD" id="cd17541">
    <property type="entry name" value="REC_CheB-like"/>
    <property type="match status" value="1"/>
</dbReference>
<dbReference type="GO" id="GO:0006935">
    <property type="term" value="P:chemotaxis"/>
    <property type="evidence" value="ECO:0007669"/>
    <property type="project" value="UniProtKB-UniRule"/>
</dbReference>
<evidence type="ECO:0000313" key="11">
    <source>
        <dbReference type="EMBL" id="MBE1236738.1"/>
    </source>
</evidence>
<keyword evidence="12" id="KW-1185">Reference proteome</keyword>
<dbReference type="InterPro" id="IPR001789">
    <property type="entry name" value="Sig_transdc_resp-reg_receiver"/>
</dbReference>
<dbReference type="SMART" id="SM00448">
    <property type="entry name" value="REC"/>
    <property type="match status" value="1"/>
</dbReference>
<keyword evidence="3 5" id="KW-0378">Hydrolase</keyword>
<dbReference type="GO" id="GO:0050568">
    <property type="term" value="F:protein-glutamine glutaminase activity"/>
    <property type="evidence" value="ECO:0007669"/>
    <property type="project" value="UniProtKB-UniRule"/>
</dbReference>
<dbReference type="Pfam" id="PF01339">
    <property type="entry name" value="CheB_methylest"/>
    <property type="match status" value="1"/>
</dbReference>
<sequence length="387" mass="41262">MLVDDSVVIRSIFTRLLSESPDIKIIASAGNGQAALDALDRYEPDVILLDIEMPVMDGLTALPLLLKKRPEAKVIMVSTLSMKNAEISLRAMQSGASDYIPKPTSTAGISADPCFIEDLAGKIRALGDSVRRRRQRLADTRPEPRPFSAQKFLAPKTGPETPDPAKLINRNRMAPASVSPAFASAPVTLRKPSLDRPDILAIGSSTGGPQALFRLFEDLKKGGGIRQPVVITQHMPPMFTTLLSEQIARITGLPTREGAEGDTLEPGHIYVAPGGFHMLLENRGRQVQIRISDAPPENFCRPAVDPMFRSVAKIYGSRALAVVLTGMGSDGAKGSVTIADAGGTVIAQDEGTSVVWGMPGATAHSGACSAVLPLDDIGPYILRTAKR</sequence>
<feature type="region of interest" description="Disordered" evidence="8">
    <location>
        <begin position="135"/>
        <end position="161"/>
    </location>
</feature>
<comment type="catalytic activity">
    <reaction evidence="5">
        <text>L-glutaminyl-[protein] + H2O = L-glutamyl-[protein] + NH4(+)</text>
        <dbReference type="Rhea" id="RHEA:16441"/>
        <dbReference type="Rhea" id="RHEA-COMP:10207"/>
        <dbReference type="Rhea" id="RHEA-COMP:10208"/>
        <dbReference type="ChEBI" id="CHEBI:15377"/>
        <dbReference type="ChEBI" id="CHEBI:28938"/>
        <dbReference type="ChEBI" id="CHEBI:29973"/>
        <dbReference type="ChEBI" id="CHEBI:30011"/>
        <dbReference type="EC" id="3.5.1.44"/>
    </reaction>
</comment>
<comment type="function">
    <text evidence="5">Involved in chemotaxis. Part of a chemotaxis signal transduction system that modulates chemotaxis in response to various stimuli. Catalyzes the demethylation of specific methylglutamate residues introduced into the chemoreceptors (methyl-accepting chemotaxis proteins or MCP) by CheR. Also mediates the irreversible deamidation of specific glutamine residues to glutamic acid.</text>
</comment>
<evidence type="ECO:0000313" key="12">
    <source>
        <dbReference type="Proteomes" id="UP000631034"/>
    </source>
</evidence>
<dbReference type="PANTHER" id="PTHR42872:SF3">
    <property type="entry name" value="PROTEIN-GLUTAMATE METHYLESTERASE_PROTEIN-GLUTAMINE GLUTAMINASE 1"/>
    <property type="match status" value="1"/>
</dbReference>
<dbReference type="InterPro" id="IPR000673">
    <property type="entry name" value="Sig_transdc_resp-reg_Me-estase"/>
</dbReference>
<comment type="PTM">
    <text evidence="5">Phosphorylated by CheA. Phosphorylation of the N-terminal regulatory domain activates the methylesterase activity.</text>
</comment>
<dbReference type="GO" id="GO:0005737">
    <property type="term" value="C:cytoplasm"/>
    <property type="evidence" value="ECO:0007669"/>
    <property type="project" value="UniProtKB-SubCell"/>
</dbReference>
<dbReference type="Proteomes" id="UP000631034">
    <property type="component" value="Unassembled WGS sequence"/>
</dbReference>
<evidence type="ECO:0000259" key="9">
    <source>
        <dbReference type="PROSITE" id="PS50110"/>
    </source>
</evidence>
<comment type="caution">
    <text evidence="11">The sequence shown here is derived from an EMBL/GenBank/DDBJ whole genome shotgun (WGS) entry which is preliminary data.</text>
</comment>
<feature type="modified residue" description="4-aspartylphosphate" evidence="5 7">
    <location>
        <position position="50"/>
    </location>
</feature>
<reference evidence="11" key="1">
    <citation type="submission" date="2020-10" db="EMBL/GenBank/DDBJ databases">
        <title>Genome sequence of the unusual species of purple photosynthetic bacteria, Phaeovibrio sulfidiphilus DSM 23193, type strain.</title>
        <authorList>
            <person name="Kyndt J.A."/>
            <person name="Meyer T.E."/>
        </authorList>
    </citation>
    <scope>NUCLEOTIDE SEQUENCE</scope>
    <source>
        <strain evidence="11">DSM 23193</strain>
    </source>
</reference>
<evidence type="ECO:0000259" key="10">
    <source>
        <dbReference type="PROSITE" id="PS50122"/>
    </source>
</evidence>
<dbReference type="SUPFAM" id="SSF52172">
    <property type="entry name" value="CheY-like"/>
    <property type="match status" value="1"/>
</dbReference>
<dbReference type="InterPro" id="IPR008248">
    <property type="entry name" value="CheB-like"/>
</dbReference>
<evidence type="ECO:0000256" key="2">
    <source>
        <dbReference type="ARBA" id="ARBA00022500"/>
    </source>
</evidence>
<evidence type="ECO:0000256" key="3">
    <source>
        <dbReference type="ARBA" id="ARBA00022801"/>
    </source>
</evidence>
<dbReference type="NCBIfam" id="NF001965">
    <property type="entry name" value="PRK00742.1"/>
    <property type="match status" value="1"/>
</dbReference>
<name>A0A8J7CC01_9PROT</name>
<dbReference type="Gene3D" id="3.40.50.180">
    <property type="entry name" value="Methylesterase CheB, C-terminal domain"/>
    <property type="match status" value="1"/>
</dbReference>
<dbReference type="InterPro" id="IPR011006">
    <property type="entry name" value="CheY-like_superfamily"/>
</dbReference>
<dbReference type="CDD" id="cd16432">
    <property type="entry name" value="CheB_Rec"/>
    <property type="match status" value="1"/>
</dbReference>
<evidence type="ECO:0000256" key="7">
    <source>
        <dbReference type="PROSITE-ProRule" id="PRU00169"/>
    </source>
</evidence>
<dbReference type="PIRSF" id="PIRSF000876">
    <property type="entry name" value="RR_chemtxs_CheB"/>
    <property type="match status" value="1"/>
</dbReference>
<feature type="active site" evidence="5 6">
    <location>
        <position position="205"/>
    </location>
</feature>
<protein>
    <recommendedName>
        <fullName evidence="5">Protein-glutamate methylesterase/protein-glutamine glutaminase</fullName>
        <ecNumber evidence="5">3.1.1.61</ecNumber>
        <ecNumber evidence="5">3.5.1.44</ecNumber>
    </recommendedName>
</protein>
<comment type="similarity">
    <text evidence="5">Belongs to the CheB family.</text>
</comment>
<dbReference type="PROSITE" id="PS50122">
    <property type="entry name" value="CHEB"/>
    <property type="match status" value="1"/>
</dbReference>
<dbReference type="EC" id="3.1.1.61" evidence="5"/>
<dbReference type="GO" id="GO:0000156">
    <property type="term" value="F:phosphorelay response regulator activity"/>
    <property type="evidence" value="ECO:0007669"/>
    <property type="project" value="InterPro"/>
</dbReference>
<dbReference type="SUPFAM" id="SSF52738">
    <property type="entry name" value="Methylesterase CheB, C-terminal domain"/>
    <property type="match status" value="1"/>
</dbReference>
<keyword evidence="5 7" id="KW-0597">Phosphoprotein</keyword>
<feature type="domain" description="CheB-type methylesterase" evidence="10">
    <location>
        <begin position="193"/>
        <end position="387"/>
    </location>
</feature>
<evidence type="ECO:0000256" key="6">
    <source>
        <dbReference type="PROSITE-ProRule" id="PRU00050"/>
    </source>
</evidence>
<dbReference type="EC" id="3.5.1.44" evidence="5"/>
<dbReference type="PROSITE" id="PS50110">
    <property type="entry name" value="RESPONSE_REGULATORY"/>
    <property type="match status" value="1"/>
</dbReference>
<dbReference type="Gene3D" id="3.40.50.2300">
    <property type="match status" value="1"/>
</dbReference>
<comment type="subcellular location">
    <subcellularLocation>
        <location evidence="5">Cytoplasm</location>
    </subcellularLocation>
</comment>
<comment type="catalytic activity">
    <reaction evidence="4 5">
        <text>[protein]-L-glutamate 5-O-methyl ester + H2O = L-glutamyl-[protein] + methanol + H(+)</text>
        <dbReference type="Rhea" id="RHEA:23236"/>
        <dbReference type="Rhea" id="RHEA-COMP:10208"/>
        <dbReference type="Rhea" id="RHEA-COMP:10311"/>
        <dbReference type="ChEBI" id="CHEBI:15377"/>
        <dbReference type="ChEBI" id="CHEBI:15378"/>
        <dbReference type="ChEBI" id="CHEBI:17790"/>
        <dbReference type="ChEBI" id="CHEBI:29973"/>
        <dbReference type="ChEBI" id="CHEBI:82795"/>
        <dbReference type="EC" id="3.1.1.61"/>
    </reaction>
</comment>
<keyword evidence="2 5" id="KW-0145">Chemotaxis</keyword>
<organism evidence="11 12">
    <name type="scientific">Phaeovibrio sulfidiphilus</name>
    <dbReference type="NCBI Taxonomy" id="1220600"/>
    <lineage>
        <taxon>Bacteria</taxon>
        <taxon>Pseudomonadati</taxon>
        <taxon>Pseudomonadota</taxon>
        <taxon>Alphaproteobacteria</taxon>
        <taxon>Rhodospirillales</taxon>
        <taxon>Rhodospirillaceae</taxon>
        <taxon>Phaeovibrio</taxon>
    </lineage>
</organism>
<feature type="active site" evidence="5 6">
    <location>
        <position position="234"/>
    </location>
</feature>
<evidence type="ECO:0000256" key="8">
    <source>
        <dbReference type="SAM" id="MobiDB-lite"/>
    </source>
</evidence>
<dbReference type="AlphaFoldDB" id="A0A8J7CC01"/>
<dbReference type="EMBL" id="JACZHT010000002">
    <property type="protein sequence ID" value="MBE1236738.1"/>
    <property type="molecule type" value="Genomic_DNA"/>
</dbReference>
<feature type="active site" evidence="5 6">
    <location>
        <position position="330"/>
    </location>
</feature>
<accession>A0A8J7CC01</accession>
<dbReference type="HAMAP" id="MF_00099">
    <property type="entry name" value="CheB_chemtxs"/>
    <property type="match status" value="1"/>
</dbReference>